<comment type="subunit">
    <text evidence="5">The complex is composed of two ATP-binding proteins (BtuD), two transmembrane proteins (BtuC) and a solute-binding protein (BtuF).</text>
</comment>
<dbReference type="NCBIfam" id="NF002894">
    <property type="entry name" value="PRK03379.1"/>
    <property type="match status" value="1"/>
</dbReference>
<dbReference type="EMBL" id="JAUFQC010000001">
    <property type="protein sequence ID" value="MDN3610928.1"/>
    <property type="molecule type" value="Genomic_DNA"/>
</dbReference>
<dbReference type="PANTHER" id="PTHR42860:SF1">
    <property type="entry name" value="VITAMIN B12-BINDING PROTEIN"/>
    <property type="match status" value="1"/>
</dbReference>
<dbReference type="PANTHER" id="PTHR42860">
    <property type="entry name" value="VITAMIN B12-BINDING PROTEIN"/>
    <property type="match status" value="1"/>
</dbReference>
<keyword evidence="4" id="KW-1015">Disulfide bond</keyword>
<evidence type="ECO:0000256" key="4">
    <source>
        <dbReference type="ARBA" id="ARBA00023157"/>
    </source>
</evidence>
<dbReference type="InterPro" id="IPR023544">
    <property type="entry name" value="ABC_transptr_vit_B12-bd"/>
</dbReference>
<dbReference type="Gene3D" id="3.40.50.1980">
    <property type="entry name" value="Nitrogenase molybdenum iron protein domain"/>
    <property type="match status" value="2"/>
</dbReference>
<evidence type="ECO:0000313" key="8">
    <source>
        <dbReference type="Proteomes" id="UP001238540"/>
    </source>
</evidence>
<dbReference type="RefSeq" id="WP_076590046.1">
    <property type="nucleotide sequence ID" value="NZ_JABEYA020000018.1"/>
</dbReference>
<sequence length="272" mass="30761" precursor="true">MQARLLLLLLLSSSIYAAPAERIISLAPHATELAYAAGLGDQLIAVSEHSDYPIAAQKLEKVSNYQGLKLERIIALQPDLIIAWPSGNPARELDKLKQFGFNIYDTNTGTLDDIASNIEQLSQYSQDPSVGNHSATQFREKLRQLKQTYQTDSPVRYFYQLSATPLMTVANGKWPSEVFSFCGGVNIFENSSVSYPQIGKELVLLRDPDVIFTSEHRVAEDNTWHDWQGSLTAVRESHIWSLNSDWLNRPTIRTLNAVEEICQYFEKVRQNR</sequence>
<gene>
    <name evidence="5 7" type="primary">btuF</name>
    <name evidence="7" type="ORF">QWZ16_14615</name>
</gene>
<feature type="site" description="Important for BtuC binding" evidence="5">
    <location>
        <position position="201"/>
    </location>
</feature>
<keyword evidence="2 5" id="KW-0732">Signal</keyword>
<dbReference type="HAMAP" id="MF_01000">
    <property type="entry name" value="BtuF"/>
    <property type="match status" value="1"/>
</dbReference>
<feature type="signal peptide" evidence="5">
    <location>
        <begin position="1"/>
        <end position="17"/>
    </location>
</feature>
<evidence type="ECO:0000256" key="5">
    <source>
        <dbReference type="HAMAP-Rule" id="MF_01000"/>
    </source>
</evidence>
<comment type="caution">
    <text evidence="5">Lacks conserved residue(s) required for the propagation of feature annotation.</text>
</comment>
<keyword evidence="3 5" id="KW-0574">Periplasm</keyword>
<dbReference type="InterPro" id="IPR054828">
    <property type="entry name" value="Vit_B12_bind_prot"/>
</dbReference>
<comment type="caution">
    <text evidence="7">The sequence shown here is derived from an EMBL/GenBank/DDBJ whole genome shotgun (WGS) entry which is preliminary data.</text>
</comment>
<organism evidence="7 8">
    <name type="scientific">Vibrio ostreicida</name>
    <dbReference type="NCBI Taxonomy" id="526588"/>
    <lineage>
        <taxon>Bacteria</taxon>
        <taxon>Pseudomonadati</taxon>
        <taxon>Pseudomonadota</taxon>
        <taxon>Gammaproteobacteria</taxon>
        <taxon>Vibrionales</taxon>
        <taxon>Vibrionaceae</taxon>
        <taxon>Vibrio</taxon>
    </lineage>
</organism>
<dbReference type="NCBIfam" id="NF038402">
    <property type="entry name" value="TroA_like"/>
    <property type="match status" value="1"/>
</dbReference>
<comment type="function">
    <text evidence="5">Part of the ABC transporter complex BtuCDF involved in vitamin B12 import. Binds vitamin B12 and delivers it to the periplasmic surface of BtuC.</text>
</comment>
<dbReference type="InterPro" id="IPR002491">
    <property type="entry name" value="ABC_transptr_periplasmic_BD"/>
</dbReference>
<feature type="domain" description="Fe/B12 periplasmic-binding" evidence="6">
    <location>
        <begin position="22"/>
        <end position="269"/>
    </location>
</feature>
<evidence type="ECO:0000259" key="6">
    <source>
        <dbReference type="PROSITE" id="PS50983"/>
    </source>
</evidence>
<dbReference type="SUPFAM" id="SSF53807">
    <property type="entry name" value="Helical backbone' metal receptor"/>
    <property type="match status" value="1"/>
</dbReference>
<evidence type="ECO:0000256" key="1">
    <source>
        <dbReference type="ARBA" id="ARBA00022448"/>
    </source>
</evidence>
<dbReference type="CDD" id="cd01144">
    <property type="entry name" value="BtuF"/>
    <property type="match status" value="1"/>
</dbReference>
<evidence type="ECO:0000313" key="7">
    <source>
        <dbReference type="EMBL" id="MDN3610928.1"/>
    </source>
</evidence>
<accession>A0ABT8BXX6</accession>
<protein>
    <recommendedName>
        <fullName evidence="5">Vitamin B12-binding protein</fullName>
    </recommendedName>
</protein>
<feature type="site" description="Important for BtuC binding" evidence="5">
    <location>
        <position position="71"/>
    </location>
</feature>
<name>A0ABT8BXX6_9VIBR</name>
<proteinExistence type="inferred from homology"/>
<comment type="similarity">
    <text evidence="5">Belongs to the BtuF family.</text>
</comment>
<comment type="subcellular location">
    <subcellularLocation>
        <location evidence="5">Periplasm</location>
    </subcellularLocation>
</comment>
<evidence type="ECO:0000256" key="3">
    <source>
        <dbReference type="ARBA" id="ARBA00022764"/>
    </source>
</evidence>
<feature type="chain" id="PRO_5044899736" description="Vitamin B12-binding protein" evidence="5">
    <location>
        <begin position="18"/>
        <end position="272"/>
    </location>
</feature>
<dbReference type="Pfam" id="PF01497">
    <property type="entry name" value="Peripla_BP_2"/>
    <property type="match status" value="1"/>
</dbReference>
<dbReference type="PROSITE" id="PS50983">
    <property type="entry name" value="FE_B12_PBP"/>
    <property type="match status" value="1"/>
</dbReference>
<dbReference type="Proteomes" id="UP001238540">
    <property type="component" value="Unassembled WGS sequence"/>
</dbReference>
<dbReference type="InterPro" id="IPR051030">
    <property type="entry name" value="Vitamin_B12-ABC_binding"/>
</dbReference>
<evidence type="ECO:0000256" key="2">
    <source>
        <dbReference type="ARBA" id="ARBA00022729"/>
    </source>
</evidence>
<keyword evidence="1 5" id="KW-0813">Transport</keyword>
<keyword evidence="8" id="KW-1185">Reference proteome</keyword>
<reference evidence="8" key="1">
    <citation type="journal article" date="2019" name="Int. J. Syst. Evol. Microbiol.">
        <title>The Global Catalogue of Microorganisms (GCM) 10K type strain sequencing project: providing services to taxonomists for standard genome sequencing and annotation.</title>
        <authorList>
            <consortium name="The Broad Institute Genomics Platform"/>
            <consortium name="The Broad Institute Genome Sequencing Center for Infectious Disease"/>
            <person name="Wu L."/>
            <person name="Ma J."/>
        </authorList>
    </citation>
    <scope>NUCLEOTIDE SEQUENCE [LARGE SCALE GENOMIC DNA]</scope>
    <source>
        <strain evidence="8">CECT 7398</strain>
    </source>
</reference>